<proteinExistence type="predicted"/>
<protein>
    <submittedName>
        <fullName evidence="3">DUF2235 domain-containing protein</fullName>
    </submittedName>
</protein>
<dbReference type="WBParaSite" id="maker-uti_cns_0004939-snap-gene-0.6-mRNA-1">
    <property type="protein sequence ID" value="maker-uti_cns_0004939-snap-gene-0.6-mRNA-1"/>
    <property type="gene ID" value="maker-uti_cns_0004939-snap-gene-0.6"/>
</dbReference>
<evidence type="ECO:0000313" key="2">
    <source>
        <dbReference type="Proteomes" id="UP000095280"/>
    </source>
</evidence>
<evidence type="ECO:0000313" key="3">
    <source>
        <dbReference type="WBParaSite" id="maker-uti_cns_0004939-snap-gene-0.6-mRNA-1"/>
    </source>
</evidence>
<dbReference type="AlphaFoldDB" id="A0A1I8H8E5"/>
<sequence length="314" mass="35043">FDFQARKVSQEAACYRLSQVAGYAGCRNDLIYACHPSSRQAGCPDQLIVYFGGDVQDYVECMDSHGDNCKYRQWNLEATARLLLTRFGRNNSEVFVVRPKRMESGTYSVYSNFVDKWSETDGAPVFDHPYRPDGGGRAVRHLAELLARARRELSARQAGDEDEEEAEQSDSVRVKDEASVSNKVQRLILIGFSKGCVPLNQLVRELSHDKSSGLLPGLSAIYWLDGGHAGRSDTWLTDPSDLTSLTNLRVRAYATPYQVRDSNRPWIGREFESFLADCSAPPVSCTDLRGGVLCQESAASLDAHFRLLEVFPVD</sequence>
<evidence type="ECO:0000256" key="1">
    <source>
        <dbReference type="SAM" id="MobiDB-lite"/>
    </source>
</evidence>
<name>A0A1I8H8E5_9PLAT</name>
<reference evidence="3" key="1">
    <citation type="submission" date="2016-11" db="UniProtKB">
        <authorList>
            <consortium name="WormBaseParasite"/>
        </authorList>
    </citation>
    <scope>IDENTIFICATION</scope>
</reference>
<feature type="region of interest" description="Disordered" evidence="1">
    <location>
        <begin position="153"/>
        <end position="175"/>
    </location>
</feature>
<keyword evidence="2" id="KW-1185">Reference proteome</keyword>
<dbReference type="GO" id="GO:0005739">
    <property type="term" value="C:mitochondrion"/>
    <property type="evidence" value="ECO:0007669"/>
    <property type="project" value="TreeGrafter"/>
</dbReference>
<dbReference type="PANTHER" id="PTHR31296:SF1">
    <property type="entry name" value="MITOCHONDRIAL PROTEIN C2ORF69"/>
    <property type="match status" value="1"/>
</dbReference>
<dbReference type="InterPro" id="IPR018881">
    <property type="entry name" value="C2orf69_mit"/>
</dbReference>
<accession>A0A1I8H8E5</accession>
<dbReference type="Proteomes" id="UP000095280">
    <property type="component" value="Unplaced"/>
</dbReference>
<organism evidence="2 3">
    <name type="scientific">Macrostomum lignano</name>
    <dbReference type="NCBI Taxonomy" id="282301"/>
    <lineage>
        <taxon>Eukaryota</taxon>
        <taxon>Metazoa</taxon>
        <taxon>Spiralia</taxon>
        <taxon>Lophotrochozoa</taxon>
        <taxon>Platyhelminthes</taxon>
        <taxon>Rhabditophora</taxon>
        <taxon>Macrostomorpha</taxon>
        <taxon>Macrostomida</taxon>
        <taxon>Macrostomidae</taxon>
        <taxon>Macrostomum</taxon>
    </lineage>
</organism>
<dbReference type="PANTHER" id="PTHR31296">
    <property type="entry name" value="UPF0565 PROTEIN C2ORF69"/>
    <property type="match status" value="1"/>
</dbReference>
<dbReference type="Pfam" id="PF10561">
    <property type="entry name" value="C2orf69"/>
    <property type="match status" value="1"/>
</dbReference>